<dbReference type="Gene3D" id="3.90.280.10">
    <property type="entry name" value="PEBP-like"/>
    <property type="match status" value="1"/>
</dbReference>
<evidence type="ECO:0000256" key="1">
    <source>
        <dbReference type="SAM" id="SignalP"/>
    </source>
</evidence>
<dbReference type="InterPro" id="IPR035810">
    <property type="entry name" value="PEBP_euk"/>
</dbReference>
<dbReference type="InterPro" id="IPR036610">
    <property type="entry name" value="PEBP-like_sf"/>
</dbReference>
<dbReference type="AlphaFoldDB" id="A0A9Q1CCD3"/>
<evidence type="ECO:0000313" key="3">
    <source>
        <dbReference type="Proteomes" id="UP001152320"/>
    </source>
</evidence>
<name>A0A9Q1CCD3_HOLLE</name>
<dbReference type="SUPFAM" id="SSF49777">
    <property type="entry name" value="PEBP-like"/>
    <property type="match status" value="1"/>
</dbReference>
<reference evidence="2" key="1">
    <citation type="submission" date="2021-10" db="EMBL/GenBank/DDBJ databases">
        <title>Tropical sea cucumber genome reveals ecological adaptation and Cuvierian tubules defense mechanism.</title>
        <authorList>
            <person name="Chen T."/>
        </authorList>
    </citation>
    <scope>NUCLEOTIDE SEQUENCE</scope>
    <source>
        <strain evidence="2">Nanhai2018</strain>
        <tissue evidence="2">Muscle</tissue>
    </source>
</reference>
<dbReference type="PANTHER" id="PTHR11362">
    <property type="entry name" value="PHOSPHATIDYLETHANOLAMINE-BINDING PROTEIN"/>
    <property type="match status" value="1"/>
</dbReference>
<protein>
    <submittedName>
        <fullName evidence="2">Phosphatidylethanolamine-binding protein 4</fullName>
    </submittedName>
</protein>
<evidence type="ECO:0000313" key="2">
    <source>
        <dbReference type="EMBL" id="KAJ8042095.1"/>
    </source>
</evidence>
<sequence length="194" mass="21760">MNGKFLCLLVLLSAPNLSYASAVKQLEAGCEETSSRRLEVRYNRLEGGIICGDPYDLTSVTQSHEPQVKYAGASKGARYTLIMADPDAPSPMSPTKRYWLHWLVTNIEGDDLIRGDILGPKKPSLTVEEYEGPSPPRGSGYHRYYFYLFEQDGLLDINAPPQRGGFDVAKFVRDHNGLRPIPVALNMFYTERDE</sequence>
<feature type="chain" id="PRO_5040263389" evidence="1">
    <location>
        <begin position="21"/>
        <end position="194"/>
    </location>
</feature>
<dbReference type="CDD" id="cd00866">
    <property type="entry name" value="PEBP_euk"/>
    <property type="match status" value="1"/>
</dbReference>
<feature type="signal peptide" evidence="1">
    <location>
        <begin position="1"/>
        <end position="20"/>
    </location>
</feature>
<dbReference type="OrthoDB" id="2153661at2759"/>
<keyword evidence="3" id="KW-1185">Reference proteome</keyword>
<dbReference type="InterPro" id="IPR008914">
    <property type="entry name" value="PEBP"/>
</dbReference>
<dbReference type="PANTHER" id="PTHR11362:SF82">
    <property type="entry name" value="PHOSPHATIDYLETHANOLAMINE-BINDING PROTEIN 4"/>
    <property type="match status" value="1"/>
</dbReference>
<dbReference type="Proteomes" id="UP001152320">
    <property type="component" value="Chromosome 5"/>
</dbReference>
<gene>
    <name evidence="2" type="ORF">HOLleu_13078</name>
</gene>
<proteinExistence type="predicted"/>
<keyword evidence="1" id="KW-0732">Signal</keyword>
<organism evidence="2 3">
    <name type="scientific">Holothuria leucospilota</name>
    <name type="common">Black long sea cucumber</name>
    <name type="synonym">Mertensiothuria leucospilota</name>
    <dbReference type="NCBI Taxonomy" id="206669"/>
    <lineage>
        <taxon>Eukaryota</taxon>
        <taxon>Metazoa</taxon>
        <taxon>Echinodermata</taxon>
        <taxon>Eleutherozoa</taxon>
        <taxon>Echinozoa</taxon>
        <taxon>Holothuroidea</taxon>
        <taxon>Aspidochirotacea</taxon>
        <taxon>Aspidochirotida</taxon>
        <taxon>Holothuriidae</taxon>
        <taxon>Holothuria</taxon>
    </lineage>
</organism>
<dbReference type="EMBL" id="JAIZAY010000005">
    <property type="protein sequence ID" value="KAJ8042095.1"/>
    <property type="molecule type" value="Genomic_DNA"/>
</dbReference>
<accession>A0A9Q1CCD3</accession>
<comment type="caution">
    <text evidence="2">The sequence shown here is derived from an EMBL/GenBank/DDBJ whole genome shotgun (WGS) entry which is preliminary data.</text>
</comment>
<dbReference type="Pfam" id="PF01161">
    <property type="entry name" value="PBP"/>
    <property type="match status" value="1"/>
</dbReference>